<dbReference type="InterPro" id="IPR027908">
    <property type="entry name" value="DUF4640"/>
</dbReference>
<dbReference type="AlphaFoldDB" id="A0A5E4CF39"/>
<name>A0A5E4CF39_MARMO</name>
<reference evidence="3 4" key="1">
    <citation type="submission" date="2019-04" db="EMBL/GenBank/DDBJ databases">
        <authorList>
            <person name="Alioto T."/>
            <person name="Alioto T."/>
        </authorList>
    </citation>
    <scope>NUCLEOTIDE SEQUENCE [LARGE SCALE GENOMIC DNA]</scope>
</reference>
<dbReference type="Proteomes" id="UP000335636">
    <property type="component" value="Unassembled WGS sequence"/>
</dbReference>
<organism evidence="3 4">
    <name type="scientific">Marmota monax</name>
    <name type="common">Woodchuck</name>
    <dbReference type="NCBI Taxonomy" id="9995"/>
    <lineage>
        <taxon>Eukaryota</taxon>
        <taxon>Metazoa</taxon>
        <taxon>Chordata</taxon>
        <taxon>Craniata</taxon>
        <taxon>Vertebrata</taxon>
        <taxon>Euteleostomi</taxon>
        <taxon>Mammalia</taxon>
        <taxon>Eutheria</taxon>
        <taxon>Euarchontoglires</taxon>
        <taxon>Glires</taxon>
        <taxon>Rodentia</taxon>
        <taxon>Sciuromorpha</taxon>
        <taxon>Sciuridae</taxon>
        <taxon>Xerinae</taxon>
        <taxon>Marmotini</taxon>
        <taxon>Marmota</taxon>
    </lineage>
</organism>
<feature type="region of interest" description="Disordered" evidence="1">
    <location>
        <begin position="37"/>
        <end position="98"/>
    </location>
</feature>
<dbReference type="Pfam" id="PF15480">
    <property type="entry name" value="DUF4640"/>
    <property type="match status" value="1"/>
</dbReference>
<gene>
    <name evidence="2" type="ORF">GHT09_019167</name>
    <name evidence="3" type="ORF">MONAX_5E030293</name>
</gene>
<feature type="compositionally biased region" description="Acidic residues" evidence="1">
    <location>
        <begin position="85"/>
        <end position="94"/>
    </location>
</feature>
<feature type="region of interest" description="Disordered" evidence="1">
    <location>
        <begin position="154"/>
        <end position="262"/>
    </location>
</feature>
<evidence type="ECO:0000313" key="3">
    <source>
        <dbReference type="EMBL" id="VTJ79492.1"/>
    </source>
</evidence>
<keyword evidence="4" id="KW-1185">Reference proteome</keyword>
<accession>A0A5E4CF39</accession>
<dbReference type="PANTHER" id="PTHR36462">
    <property type="entry name" value="CHROMOSOME 12 OPEN READING FRAME 71"/>
    <property type="match status" value="1"/>
</dbReference>
<proteinExistence type="predicted"/>
<dbReference type="PANTHER" id="PTHR36462:SF1">
    <property type="entry name" value="CHROMOSOME 12 OPEN READING FRAME 71"/>
    <property type="match status" value="1"/>
</dbReference>
<feature type="compositionally biased region" description="Low complexity" evidence="1">
    <location>
        <begin position="181"/>
        <end position="194"/>
    </location>
</feature>
<evidence type="ECO:0000256" key="1">
    <source>
        <dbReference type="SAM" id="MobiDB-lite"/>
    </source>
</evidence>
<sequence length="262" mass="29363">MDDSSSGSSCPDMEHCISESKSYQSLSIGYFPAEDNVASEGITPCEDVTSEDPPSLPPDEGPWGTNGVTGPMGRRNEIQEKPEEPGEEDMDEPMNGDVCSLFDYSQMKWAEWEEDDEESMYNWQEETRCQSVLELIYFLRVIAVCLDKDEEDDDSLFADPHREEDVDDSVPPESPQEEENVQPSSSVSSHMDQVSPEEQEACQDLPKYQPGENGDTKQSPEMPPGLEEDEIVEVSTELPPCRGRDRPSGGARWDSMESLYLL</sequence>
<feature type="compositionally biased region" description="Basic and acidic residues" evidence="1">
    <location>
        <begin position="74"/>
        <end position="84"/>
    </location>
</feature>
<feature type="compositionally biased region" description="Acidic residues" evidence="1">
    <location>
        <begin position="165"/>
        <end position="180"/>
    </location>
</feature>
<evidence type="ECO:0000313" key="4">
    <source>
        <dbReference type="Proteomes" id="UP000335636"/>
    </source>
</evidence>
<dbReference type="EMBL" id="CABDUW010001192">
    <property type="protein sequence ID" value="VTJ79492.1"/>
    <property type="molecule type" value="Genomic_DNA"/>
</dbReference>
<dbReference type="Proteomes" id="UP000662637">
    <property type="component" value="Unassembled WGS sequence"/>
</dbReference>
<reference evidence="2" key="2">
    <citation type="submission" date="2020-08" db="EMBL/GenBank/DDBJ databases">
        <authorList>
            <person name="Shumante A."/>
            <person name="Zimin A.V."/>
            <person name="Puiu D."/>
            <person name="Salzberg S.L."/>
        </authorList>
    </citation>
    <scope>NUCLEOTIDE SEQUENCE</scope>
    <source>
        <strain evidence="2">WC2-LM</strain>
        <tissue evidence="2">Liver</tissue>
    </source>
</reference>
<dbReference type="EMBL" id="WJEC01007638">
    <property type="protein sequence ID" value="KAF7469572.1"/>
    <property type="molecule type" value="Genomic_DNA"/>
</dbReference>
<evidence type="ECO:0000313" key="2">
    <source>
        <dbReference type="EMBL" id="KAF7469572.1"/>
    </source>
</evidence>
<protein>
    <submittedName>
        <fullName evidence="3">Uncharacterized protein</fullName>
    </submittedName>
</protein>